<dbReference type="GO" id="GO:0003677">
    <property type="term" value="F:DNA binding"/>
    <property type="evidence" value="ECO:0007669"/>
    <property type="project" value="UniProtKB-KW"/>
</dbReference>
<evidence type="ECO:0000259" key="2">
    <source>
        <dbReference type="PROSITE" id="PS51253"/>
    </source>
</evidence>
<keyword evidence="3" id="KW-1185">Reference proteome</keyword>
<protein>
    <submittedName>
        <fullName evidence="4">Uncharacterized protein LOC114828514</fullName>
    </submittedName>
</protein>
<dbReference type="RefSeq" id="XP_028968774.1">
    <property type="nucleotide sequence ID" value="XM_029112941.1"/>
</dbReference>
<accession>A0AAJ7WIW1</accession>
<dbReference type="AlphaFoldDB" id="A0AAJ7WIW1"/>
<dbReference type="InterPro" id="IPR046700">
    <property type="entry name" value="DUF6570"/>
</dbReference>
<name>A0AAJ7WIW1_9ACAR</name>
<reference evidence="4" key="1">
    <citation type="submission" date="2025-08" db="UniProtKB">
        <authorList>
            <consortium name="RefSeq"/>
        </authorList>
    </citation>
    <scope>IDENTIFICATION</scope>
</reference>
<dbReference type="GeneID" id="114828514"/>
<feature type="domain" description="HTH CENPB-type" evidence="2">
    <location>
        <begin position="1"/>
        <end position="41"/>
    </location>
</feature>
<dbReference type="KEGG" id="goe:114828514"/>
<keyword evidence="1" id="KW-0238">DNA-binding</keyword>
<evidence type="ECO:0000313" key="4">
    <source>
        <dbReference type="RefSeq" id="XP_028968774.1"/>
    </source>
</evidence>
<sequence length="498" mass="57295">MVRDIQGQAFEVMRELGDTTFKASNEWARKFLKRNDFSVRGPASVGQPDPDDYVEKIESFRKFYSEVSDNIDSSNIGDFDEVPVPSDIVAGRTVAPRGSDAVKIDSTDDMDPELIPTTDMGATVRETNYRIPTRGPGYQPAWSRANARFRKTFIENEFGHKCDVCDRIWFRQDLKKIVSSTAHFLANHFPGEDTSEFELCSSCNKTCRTEKIPPMSRSNGYMYPPKPSGLPKLDPISERLVSPRIPYMQIRRLRRHGCYGIIGQVINVPVDVKTMVQNVPRDLDDDHAFNVNLKKSLVHKSSYLSGYVKKSTVKAWLQYLIEQPLYKRYDIKIDWHDLENRISSTERRDDEDMESLNVEDMTESELINARQQTMMWNEDSCLDIAPGQHSISESLIFDTYAEELSFPAIYFGFPRTIKPLDNVEGQFVRLTNVTVKEYQEKRFLNPTTNTIIKRGEEEQGGGDFTRLMAWWNSYGYKSEFKDVMWRDTATQDDGLASK</sequence>
<proteinExistence type="predicted"/>
<evidence type="ECO:0000256" key="1">
    <source>
        <dbReference type="ARBA" id="ARBA00023125"/>
    </source>
</evidence>
<dbReference type="Pfam" id="PF20209">
    <property type="entry name" value="DUF6570"/>
    <property type="match status" value="1"/>
</dbReference>
<dbReference type="PROSITE" id="PS51253">
    <property type="entry name" value="HTH_CENPB"/>
    <property type="match status" value="1"/>
</dbReference>
<dbReference type="InterPro" id="IPR006600">
    <property type="entry name" value="HTH_CenpB_DNA-bd_dom"/>
</dbReference>
<gene>
    <name evidence="4" type="primary">LOC114828514</name>
</gene>
<organism evidence="3 4">
    <name type="scientific">Galendromus occidentalis</name>
    <name type="common">western predatory mite</name>
    <dbReference type="NCBI Taxonomy" id="34638"/>
    <lineage>
        <taxon>Eukaryota</taxon>
        <taxon>Metazoa</taxon>
        <taxon>Ecdysozoa</taxon>
        <taxon>Arthropoda</taxon>
        <taxon>Chelicerata</taxon>
        <taxon>Arachnida</taxon>
        <taxon>Acari</taxon>
        <taxon>Parasitiformes</taxon>
        <taxon>Mesostigmata</taxon>
        <taxon>Gamasina</taxon>
        <taxon>Phytoseioidea</taxon>
        <taxon>Phytoseiidae</taxon>
        <taxon>Typhlodrominae</taxon>
        <taxon>Galendromus</taxon>
    </lineage>
</organism>
<evidence type="ECO:0000313" key="3">
    <source>
        <dbReference type="Proteomes" id="UP000694867"/>
    </source>
</evidence>
<dbReference type="Proteomes" id="UP000694867">
    <property type="component" value="Unplaced"/>
</dbReference>